<comment type="caution">
    <text evidence="3">The sequence shown here is derived from an EMBL/GenBank/DDBJ whole genome shotgun (WGS) entry which is preliminary data.</text>
</comment>
<proteinExistence type="predicted"/>
<feature type="region of interest" description="Disordered" evidence="1">
    <location>
        <begin position="155"/>
        <end position="185"/>
    </location>
</feature>
<evidence type="ECO:0000313" key="4">
    <source>
        <dbReference type="Proteomes" id="UP001278766"/>
    </source>
</evidence>
<dbReference type="AlphaFoldDB" id="A0AAE0HKL9"/>
<keyword evidence="4" id="KW-1185">Reference proteome</keyword>
<keyword evidence="2" id="KW-0732">Signal</keyword>
<evidence type="ECO:0000313" key="3">
    <source>
        <dbReference type="EMBL" id="KAK3298318.1"/>
    </source>
</evidence>
<evidence type="ECO:0008006" key="5">
    <source>
        <dbReference type="Google" id="ProtNLM"/>
    </source>
</evidence>
<feature type="chain" id="PRO_5042272895" description="Secreted protein" evidence="2">
    <location>
        <begin position="30"/>
        <end position="240"/>
    </location>
</feature>
<organism evidence="3 4">
    <name type="scientific">Chaetomium fimeti</name>
    <dbReference type="NCBI Taxonomy" id="1854472"/>
    <lineage>
        <taxon>Eukaryota</taxon>
        <taxon>Fungi</taxon>
        <taxon>Dikarya</taxon>
        <taxon>Ascomycota</taxon>
        <taxon>Pezizomycotina</taxon>
        <taxon>Sordariomycetes</taxon>
        <taxon>Sordariomycetidae</taxon>
        <taxon>Sordariales</taxon>
        <taxon>Chaetomiaceae</taxon>
        <taxon>Chaetomium</taxon>
    </lineage>
</organism>
<name>A0AAE0HKL9_9PEZI</name>
<reference evidence="3" key="2">
    <citation type="submission" date="2023-06" db="EMBL/GenBank/DDBJ databases">
        <authorList>
            <consortium name="Lawrence Berkeley National Laboratory"/>
            <person name="Haridas S."/>
            <person name="Hensen N."/>
            <person name="Bonometti L."/>
            <person name="Westerberg I."/>
            <person name="Brannstrom I.O."/>
            <person name="Guillou S."/>
            <person name="Cros-Aarteil S."/>
            <person name="Calhoun S."/>
            <person name="Kuo A."/>
            <person name="Mondo S."/>
            <person name="Pangilinan J."/>
            <person name="Riley R."/>
            <person name="Labutti K."/>
            <person name="Andreopoulos B."/>
            <person name="Lipzen A."/>
            <person name="Chen C."/>
            <person name="Yanf M."/>
            <person name="Daum C."/>
            <person name="Ng V."/>
            <person name="Clum A."/>
            <person name="Steindorff A."/>
            <person name="Ohm R."/>
            <person name="Martin F."/>
            <person name="Silar P."/>
            <person name="Natvig D."/>
            <person name="Lalanne C."/>
            <person name="Gautier V."/>
            <person name="Ament-Velasquez S.L."/>
            <person name="Kruys A."/>
            <person name="Hutchinson M.I."/>
            <person name="Powell A.J."/>
            <person name="Barry K."/>
            <person name="Miller A.N."/>
            <person name="Grigoriev I.V."/>
            <person name="Debuchy R."/>
            <person name="Gladieux P."/>
            <person name="Thoren M.H."/>
            <person name="Johannesson H."/>
        </authorList>
    </citation>
    <scope>NUCLEOTIDE SEQUENCE</scope>
    <source>
        <strain evidence="3">CBS 168.71</strain>
    </source>
</reference>
<dbReference type="EMBL" id="JAUEPN010000002">
    <property type="protein sequence ID" value="KAK3298318.1"/>
    <property type="molecule type" value="Genomic_DNA"/>
</dbReference>
<dbReference type="RefSeq" id="XP_062661832.1">
    <property type="nucleotide sequence ID" value="XM_062808666.1"/>
</dbReference>
<dbReference type="Proteomes" id="UP001278766">
    <property type="component" value="Unassembled WGS sequence"/>
</dbReference>
<evidence type="ECO:0000256" key="1">
    <source>
        <dbReference type="SAM" id="MobiDB-lite"/>
    </source>
</evidence>
<protein>
    <recommendedName>
        <fullName evidence="5">Secreted protein</fullName>
    </recommendedName>
</protein>
<accession>A0AAE0HKL9</accession>
<reference evidence="3" key="1">
    <citation type="journal article" date="2023" name="Mol. Phylogenet. Evol.">
        <title>Genome-scale phylogeny and comparative genomics of the fungal order Sordariales.</title>
        <authorList>
            <person name="Hensen N."/>
            <person name="Bonometti L."/>
            <person name="Westerberg I."/>
            <person name="Brannstrom I.O."/>
            <person name="Guillou S."/>
            <person name="Cros-Aarteil S."/>
            <person name="Calhoun S."/>
            <person name="Haridas S."/>
            <person name="Kuo A."/>
            <person name="Mondo S."/>
            <person name="Pangilinan J."/>
            <person name="Riley R."/>
            <person name="LaButti K."/>
            <person name="Andreopoulos B."/>
            <person name="Lipzen A."/>
            <person name="Chen C."/>
            <person name="Yan M."/>
            <person name="Daum C."/>
            <person name="Ng V."/>
            <person name="Clum A."/>
            <person name="Steindorff A."/>
            <person name="Ohm R.A."/>
            <person name="Martin F."/>
            <person name="Silar P."/>
            <person name="Natvig D.O."/>
            <person name="Lalanne C."/>
            <person name="Gautier V."/>
            <person name="Ament-Velasquez S.L."/>
            <person name="Kruys A."/>
            <person name="Hutchinson M.I."/>
            <person name="Powell A.J."/>
            <person name="Barry K."/>
            <person name="Miller A.N."/>
            <person name="Grigoriev I.V."/>
            <person name="Debuchy R."/>
            <person name="Gladieux P."/>
            <person name="Hiltunen Thoren M."/>
            <person name="Johannesson H."/>
        </authorList>
    </citation>
    <scope>NUCLEOTIDE SEQUENCE</scope>
    <source>
        <strain evidence="3">CBS 168.71</strain>
    </source>
</reference>
<feature type="signal peptide" evidence="2">
    <location>
        <begin position="1"/>
        <end position="29"/>
    </location>
</feature>
<gene>
    <name evidence="3" type="ORF">B0H64DRAFT_72081</name>
</gene>
<dbReference type="GeneID" id="87845614"/>
<sequence length="240" mass="25587">MAGALRRTSSEGLFLSLVGAVCCCASSDAANASLKHRPCLALVCRRQQPPRHSAMQTAAEKLVVPSRQPGRGTQWTLVHHLPAIRSRASAECTPAGASRRTTAECEGHSRRCDTVPMCGSRETVHNSQTDLVDHQTRAALHTRLEVLGAAGAIEDRPSPIQEGQGKQIKRAGGANGPCAARGGAQMPAPWDRQAVIVNAMHANGSGTSLHIPCLVLWYLATRRFNKYNTSGIINDGKTPC</sequence>
<evidence type="ECO:0000256" key="2">
    <source>
        <dbReference type="SAM" id="SignalP"/>
    </source>
</evidence>